<dbReference type="PANTHER" id="PTHR30055:SF178">
    <property type="entry name" value="POSSIBLE TRANSCRIPTIONAL REGULATORY PROTEIN"/>
    <property type="match status" value="1"/>
</dbReference>
<dbReference type="Pfam" id="PF17929">
    <property type="entry name" value="TetR_C_34"/>
    <property type="match status" value="1"/>
</dbReference>
<keyword evidence="5" id="KW-1185">Reference proteome</keyword>
<dbReference type="AlphaFoldDB" id="A0A011ACR5"/>
<dbReference type="Pfam" id="PF00440">
    <property type="entry name" value="TetR_N"/>
    <property type="match status" value="1"/>
</dbReference>
<evidence type="ECO:0000259" key="3">
    <source>
        <dbReference type="PROSITE" id="PS50977"/>
    </source>
</evidence>
<evidence type="ECO:0000256" key="1">
    <source>
        <dbReference type="ARBA" id="ARBA00023125"/>
    </source>
</evidence>
<accession>A0A011ACR5</accession>
<dbReference type="InterPro" id="IPR009057">
    <property type="entry name" value="Homeodomain-like_sf"/>
</dbReference>
<comment type="caution">
    <text evidence="4">The sequence shown here is derived from an EMBL/GenBank/DDBJ whole genome shotgun (WGS) entry which is preliminary data.</text>
</comment>
<protein>
    <submittedName>
        <fullName evidence="4">Transcriptional regulator</fullName>
    </submittedName>
</protein>
<dbReference type="InterPro" id="IPR041483">
    <property type="entry name" value="TetR_C_34"/>
</dbReference>
<dbReference type="GO" id="GO:0000976">
    <property type="term" value="F:transcription cis-regulatory region binding"/>
    <property type="evidence" value="ECO:0007669"/>
    <property type="project" value="TreeGrafter"/>
</dbReference>
<feature type="DNA-binding region" description="H-T-H motif" evidence="2">
    <location>
        <begin position="34"/>
        <end position="53"/>
    </location>
</feature>
<gene>
    <name evidence="4" type="ORF">CryarDRAFT_0877</name>
</gene>
<dbReference type="PRINTS" id="PR00455">
    <property type="entry name" value="HTHTETR"/>
</dbReference>
<dbReference type="InterPro" id="IPR050109">
    <property type="entry name" value="HTH-type_TetR-like_transc_reg"/>
</dbReference>
<name>A0A011ACR5_9ACTN</name>
<dbReference type="GO" id="GO:0003700">
    <property type="term" value="F:DNA-binding transcription factor activity"/>
    <property type="evidence" value="ECO:0007669"/>
    <property type="project" value="TreeGrafter"/>
</dbReference>
<proteinExistence type="predicted"/>
<reference evidence="4 5" key="1">
    <citation type="submission" date="2013-07" db="EMBL/GenBank/DDBJ databases">
        <authorList>
            <consortium name="DOE Joint Genome Institute"/>
            <person name="Eisen J."/>
            <person name="Huntemann M."/>
            <person name="Han J."/>
            <person name="Chen A."/>
            <person name="Kyrpides N."/>
            <person name="Mavromatis K."/>
            <person name="Markowitz V."/>
            <person name="Palaniappan K."/>
            <person name="Ivanova N."/>
            <person name="Schaumberg A."/>
            <person name="Pati A."/>
            <person name="Liolios K."/>
            <person name="Nordberg H.P."/>
            <person name="Cantor M.N."/>
            <person name="Hua S.X."/>
            <person name="Woyke T."/>
        </authorList>
    </citation>
    <scope>NUCLEOTIDE SEQUENCE [LARGE SCALE GENOMIC DNA]</scope>
    <source>
        <strain evidence="4 5">DSM 44712</strain>
    </source>
</reference>
<dbReference type="EMBL" id="JFBT01000001">
    <property type="protein sequence ID" value="EXG79831.1"/>
    <property type="molecule type" value="Genomic_DNA"/>
</dbReference>
<dbReference type="Gene3D" id="1.10.357.10">
    <property type="entry name" value="Tetracycline Repressor, domain 2"/>
    <property type="match status" value="1"/>
</dbReference>
<dbReference type="SUPFAM" id="SSF46689">
    <property type="entry name" value="Homeodomain-like"/>
    <property type="match status" value="1"/>
</dbReference>
<keyword evidence="1 2" id="KW-0238">DNA-binding</keyword>
<dbReference type="PANTHER" id="PTHR30055">
    <property type="entry name" value="HTH-TYPE TRANSCRIPTIONAL REGULATOR RUTR"/>
    <property type="match status" value="1"/>
</dbReference>
<organism evidence="4 5">
    <name type="scientific">Cryptosporangium arvum DSM 44712</name>
    <dbReference type="NCBI Taxonomy" id="927661"/>
    <lineage>
        <taxon>Bacteria</taxon>
        <taxon>Bacillati</taxon>
        <taxon>Actinomycetota</taxon>
        <taxon>Actinomycetes</taxon>
        <taxon>Cryptosporangiales</taxon>
        <taxon>Cryptosporangiaceae</taxon>
        <taxon>Cryptosporangium</taxon>
    </lineage>
</organism>
<dbReference type="PROSITE" id="PS50977">
    <property type="entry name" value="HTH_TETR_2"/>
    <property type="match status" value="1"/>
</dbReference>
<dbReference type="InterPro" id="IPR001647">
    <property type="entry name" value="HTH_TetR"/>
</dbReference>
<dbReference type="PATRIC" id="fig|927661.3.peg.866"/>
<sequence length="213" mass="23779">MQRARSVEAKQQREQAILEAARRLGLERGIRQITLTDIANAVGMHKSALLRYFETREQIYLLLTAEGWREWGPDLLTRLAPWTPGGASPERIAEEIAESLVSRPMFCDLLAQAPLNLERNVSLESVREFKLVTLEQVEAIVAEFRRLRPGLTEEQGVDLIATATSLAGALWQMATPGPEIEALYRSDPRLGHAIVEVGPRLTRVLTAFLRGTA</sequence>
<feature type="domain" description="HTH tetR-type" evidence="3">
    <location>
        <begin position="11"/>
        <end position="71"/>
    </location>
</feature>
<evidence type="ECO:0000313" key="4">
    <source>
        <dbReference type="EMBL" id="EXG79831.1"/>
    </source>
</evidence>
<evidence type="ECO:0000256" key="2">
    <source>
        <dbReference type="PROSITE-ProRule" id="PRU00335"/>
    </source>
</evidence>
<evidence type="ECO:0000313" key="5">
    <source>
        <dbReference type="Proteomes" id="UP000021053"/>
    </source>
</evidence>
<dbReference type="RefSeq" id="WP_211247258.1">
    <property type="nucleotide sequence ID" value="NZ_KK073874.1"/>
</dbReference>
<dbReference type="Proteomes" id="UP000021053">
    <property type="component" value="Unassembled WGS sequence"/>
</dbReference>
<dbReference type="HOGENOM" id="CLU_092792_1_1_11"/>